<evidence type="ECO:0000313" key="3">
    <source>
        <dbReference type="Proteomes" id="UP000182101"/>
    </source>
</evidence>
<keyword evidence="2" id="KW-0614">Plasmid</keyword>
<feature type="transmembrane region" description="Helical" evidence="1">
    <location>
        <begin position="16"/>
        <end position="40"/>
    </location>
</feature>
<organism evidence="2 3">
    <name type="scientific">Alteromonas mediterranea</name>
    <dbReference type="NCBI Taxonomy" id="314275"/>
    <lineage>
        <taxon>Bacteria</taxon>
        <taxon>Pseudomonadati</taxon>
        <taxon>Pseudomonadota</taxon>
        <taxon>Gammaproteobacteria</taxon>
        <taxon>Alteromonadales</taxon>
        <taxon>Alteromonadaceae</taxon>
        <taxon>Alteromonas/Salinimonas group</taxon>
        <taxon>Alteromonas</taxon>
    </lineage>
</organism>
<feature type="transmembrane region" description="Helical" evidence="1">
    <location>
        <begin position="52"/>
        <end position="74"/>
    </location>
</feature>
<keyword evidence="1" id="KW-0812">Transmembrane</keyword>
<protein>
    <submittedName>
        <fullName evidence="2">Uncharacterized protein</fullName>
    </submittedName>
</protein>
<accession>A0AAC9NU30</accession>
<evidence type="ECO:0000256" key="1">
    <source>
        <dbReference type="SAM" id="Phobius"/>
    </source>
</evidence>
<feature type="transmembrane region" description="Helical" evidence="1">
    <location>
        <begin position="143"/>
        <end position="170"/>
    </location>
</feature>
<name>A0AAC9NU30_9ALTE</name>
<proteinExistence type="predicted"/>
<geneLocation type="plasmid" evidence="3">
    <name>pamcp48-600</name>
</geneLocation>
<dbReference type="Proteomes" id="UP000182101">
    <property type="component" value="Plasmid pAMCP48-600"/>
</dbReference>
<sequence>MRSVIDFIINTLLACYIWWAADFVCFVLYVVTFLAITFYVNKTFTPTSAPSSLILSISIDVLALGLTAIINVFVETTLTSLKQIFQSSPNVLRHEADQYRDLSSKGEYSALPRQDFEERADHLDNAALFIDNFVETLTAYLDAFWGLVAIDMVLITYLCSRMLFLIVILLKK</sequence>
<evidence type="ECO:0000313" key="2">
    <source>
        <dbReference type="EMBL" id="APD91997.1"/>
    </source>
</evidence>
<dbReference type="EMBL" id="CP018025">
    <property type="protein sequence ID" value="APD91997.1"/>
    <property type="molecule type" value="Genomic_DNA"/>
</dbReference>
<keyword evidence="1" id="KW-1133">Transmembrane helix</keyword>
<reference evidence="2 3" key="1">
    <citation type="submission" date="2016-11" db="EMBL/GenBank/DDBJ databases">
        <title>Networking in microbes: conjugative elements and plasmids in the genus Alteromonas.</title>
        <authorList>
            <person name="Lopez-Perez M."/>
            <person name="Ramon-Marco N."/>
            <person name="Rodriguez-Valera F."/>
        </authorList>
    </citation>
    <scope>NUCLEOTIDE SEQUENCE [LARGE SCALE GENOMIC DNA]</scope>
    <source>
        <strain evidence="2 3">CP48</strain>
        <plasmid evidence="3">pamcp48-600</plasmid>
    </source>
</reference>
<dbReference type="RefSeq" id="WP_071960607.1">
    <property type="nucleotide sequence ID" value="NZ_CP018025.1"/>
</dbReference>
<keyword evidence="1" id="KW-0472">Membrane</keyword>
<gene>
    <name evidence="2" type="ORF">BM524_18930</name>
</gene>
<dbReference type="AlphaFoldDB" id="A0AAC9NU30"/>